<dbReference type="RefSeq" id="WP_305753070.1">
    <property type="nucleotide sequence ID" value="NZ_JAPCKK010000001.1"/>
</dbReference>
<name>A0ABT9FM32_9BACL</name>
<proteinExistence type="predicted"/>
<gene>
    <name evidence="2" type="ORF">OIN60_01375</name>
</gene>
<dbReference type="Proteomes" id="UP001241848">
    <property type="component" value="Unassembled WGS sequence"/>
</dbReference>
<dbReference type="Pfam" id="PF06114">
    <property type="entry name" value="Peptidase_M78"/>
    <property type="match status" value="1"/>
</dbReference>
<evidence type="ECO:0000313" key="3">
    <source>
        <dbReference type="Proteomes" id="UP001241848"/>
    </source>
</evidence>
<organism evidence="2 3">
    <name type="scientific">Paenibacillus zeirhizosphaerae</name>
    <dbReference type="NCBI Taxonomy" id="2987519"/>
    <lineage>
        <taxon>Bacteria</taxon>
        <taxon>Bacillati</taxon>
        <taxon>Bacillota</taxon>
        <taxon>Bacilli</taxon>
        <taxon>Bacillales</taxon>
        <taxon>Paenibacillaceae</taxon>
        <taxon>Paenibacillus</taxon>
    </lineage>
</organism>
<comment type="caution">
    <text evidence="2">The sequence shown here is derived from an EMBL/GenBank/DDBJ whole genome shotgun (WGS) entry which is preliminary data.</text>
</comment>
<protein>
    <submittedName>
        <fullName evidence="2">ImmA/IrrE family metallo-endopeptidase</fullName>
    </submittedName>
</protein>
<dbReference type="InterPro" id="IPR010359">
    <property type="entry name" value="IrrE_HExxH"/>
</dbReference>
<evidence type="ECO:0000259" key="1">
    <source>
        <dbReference type="Pfam" id="PF06114"/>
    </source>
</evidence>
<accession>A0ABT9FM32</accession>
<evidence type="ECO:0000313" key="2">
    <source>
        <dbReference type="EMBL" id="MDP4095442.1"/>
    </source>
</evidence>
<reference evidence="2 3" key="1">
    <citation type="submission" date="2022-10" db="EMBL/GenBank/DDBJ databases">
        <title>Paenibacillus description and whole genome data of maize root bacterial community.</title>
        <authorList>
            <person name="Marton D."/>
            <person name="Farkas M."/>
            <person name="Cserhati M."/>
        </authorList>
    </citation>
    <scope>NUCLEOTIDE SEQUENCE [LARGE SCALE GENOMIC DNA]</scope>
    <source>
        <strain evidence="2 3">P96</strain>
    </source>
</reference>
<dbReference type="EMBL" id="JAPCKK010000001">
    <property type="protein sequence ID" value="MDP4095442.1"/>
    <property type="molecule type" value="Genomic_DNA"/>
</dbReference>
<keyword evidence="3" id="KW-1185">Reference proteome</keyword>
<feature type="domain" description="IrrE N-terminal-like" evidence="1">
    <location>
        <begin position="14"/>
        <end position="121"/>
    </location>
</feature>
<sequence>MEKYELLLDEAANYGLNVIEKDFRSGAKGLIKGNKIGIRKELTLVEKGCTLAEEVAHYLTSVGSILDQSNINNRKQELRARQWAYQCMIPMDQIIEAHKARISGRYALAEYLGVTEKFLQAAIDRYTSKYGIFLKVDERFTIRFDPLGVIEYFPTH</sequence>